<dbReference type="AlphaFoldDB" id="A0A4Y7T8Y7"/>
<comment type="caution">
    <text evidence="1">The sequence shown here is derived from an EMBL/GenBank/DDBJ whole genome shotgun (WGS) entry which is preliminary data.</text>
</comment>
<name>A0A4Y7T8Y7_COPMI</name>
<proteinExistence type="predicted"/>
<evidence type="ECO:0000313" key="1">
    <source>
        <dbReference type="EMBL" id="TEB30623.1"/>
    </source>
</evidence>
<reference evidence="1 2" key="1">
    <citation type="journal article" date="2019" name="Nat. Ecol. Evol.">
        <title>Megaphylogeny resolves global patterns of mushroom evolution.</title>
        <authorList>
            <person name="Varga T."/>
            <person name="Krizsan K."/>
            <person name="Foldi C."/>
            <person name="Dima B."/>
            <person name="Sanchez-Garcia M."/>
            <person name="Sanchez-Ramirez S."/>
            <person name="Szollosi G.J."/>
            <person name="Szarkandi J.G."/>
            <person name="Papp V."/>
            <person name="Albert L."/>
            <person name="Andreopoulos W."/>
            <person name="Angelini C."/>
            <person name="Antonin V."/>
            <person name="Barry K.W."/>
            <person name="Bougher N.L."/>
            <person name="Buchanan P."/>
            <person name="Buyck B."/>
            <person name="Bense V."/>
            <person name="Catcheside P."/>
            <person name="Chovatia M."/>
            <person name="Cooper J."/>
            <person name="Damon W."/>
            <person name="Desjardin D."/>
            <person name="Finy P."/>
            <person name="Geml J."/>
            <person name="Haridas S."/>
            <person name="Hughes K."/>
            <person name="Justo A."/>
            <person name="Karasinski D."/>
            <person name="Kautmanova I."/>
            <person name="Kiss B."/>
            <person name="Kocsube S."/>
            <person name="Kotiranta H."/>
            <person name="LaButti K.M."/>
            <person name="Lechner B.E."/>
            <person name="Liimatainen K."/>
            <person name="Lipzen A."/>
            <person name="Lukacs Z."/>
            <person name="Mihaltcheva S."/>
            <person name="Morgado L.N."/>
            <person name="Niskanen T."/>
            <person name="Noordeloos M.E."/>
            <person name="Ohm R.A."/>
            <person name="Ortiz-Santana B."/>
            <person name="Ovrebo C."/>
            <person name="Racz N."/>
            <person name="Riley R."/>
            <person name="Savchenko A."/>
            <person name="Shiryaev A."/>
            <person name="Soop K."/>
            <person name="Spirin V."/>
            <person name="Szebenyi C."/>
            <person name="Tomsovsky M."/>
            <person name="Tulloss R.E."/>
            <person name="Uehling J."/>
            <person name="Grigoriev I.V."/>
            <person name="Vagvolgyi C."/>
            <person name="Papp T."/>
            <person name="Martin F.M."/>
            <person name="Miettinen O."/>
            <person name="Hibbett D.S."/>
            <person name="Nagy L.G."/>
        </authorList>
    </citation>
    <scope>NUCLEOTIDE SEQUENCE [LARGE SCALE GENOMIC DNA]</scope>
    <source>
        <strain evidence="1 2">FP101781</strain>
    </source>
</reference>
<evidence type="ECO:0000313" key="2">
    <source>
        <dbReference type="Proteomes" id="UP000298030"/>
    </source>
</evidence>
<dbReference type="Proteomes" id="UP000298030">
    <property type="component" value="Unassembled WGS sequence"/>
</dbReference>
<accession>A0A4Y7T8Y7</accession>
<organism evidence="1 2">
    <name type="scientific">Coprinellus micaceus</name>
    <name type="common">Glistening ink-cap mushroom</name>
    <name type="synonym">Coprinus micaceus</name>
    <dbReference type="NCBI Taxonomy" id="71717"/>
    <lineage>
        <taxon>Eukaryota</taxon>
        <taxon>Fungi</taxon>
        <taxon>Dikarya</taxon>
        <taxon>Basidiomycota</taxon>
        <taxon>Agaricomycotina</taxon>
        <taxon>Agaricomycetes</taxon>
        <taxon>Agaricomycetidae</taxon>
        <taxon>Agaricales</taxon>
        <taxon>Agaricineae</taxon>
        <taxon>Psathyrellaceae</taxon>
        <taxon>Coprinellus</taxon>
    </lineage>
</organism>
<gene>
    <name evidence="1" type="ORF">FA13DRAFT_524191</name>
</gene>
<sequence length="118" mass="13090">MPRLESIKLHNLLPTIGRGKTLGGKALTFPPTLRSLQVTDDSESLSHFLQISHVLARVEVTIAFFQDTIDTGTIGEILTHFKKAIGEDRAKASAAQFVDHAGLSFQVRFDDHNRPERP</sequence>
<keyword evidence="2" id="KW-1185">Reference proteome</keyword>
<dbReference type="EMBL" id="QPFP01000022">
    <property type="protein sequence ID" value="TEB30623.1"/>
    <property type="molecule type" value="Genomic_DNA"/>
</dbReference>
<protein>
    <submittedName>
        <fullName evidence="1">Uncharacterized protein</fullName>
    </submittedName>
</protein>